<keyword evidence="3" id="KW-1003">Cell membrane</keyword>
<protein>
    <submittedName>
        <fullName evidence="12">Preprotein translocase subunit YidC</fullName>
    </submittedName>
</protein>
<dbReference type="AlphaFoldDB" id="A0A421NYP3"/>
<keyword evidence="5" id="KW-0653">Protein transport</keyword>
<evidence type="ECO:0000256" key="4">
    <source>
        <dbReference type="ARBA" id="ARBA00022692"/>
    </source>
</evidence>
<evidence type="ECO:0000256" key="6">
    <source>
        <dbReference type="ARBA" id="ARBA00022989"/>
    </source>
</evidence>
<sequence>MKNSALKKNLFFFAVISLVLVWMLWPPKPIQIDILKQVSIKENEGNEEKNFVVYVLDKNFQDIKVNTKEGYNKWLEEKRTEKLFFGLLKKKELIEPESLPELIKLPFVFKNNSSTDEQKIKIVQDLLTVPAGTNIEYIKEKKYQKLVDDLEIRNNKELNIELNKKDQTAIEKLKKTSSDKALELEIPVVEGQKIPLFVNNAYSPVQWPKYLDWSFFGYLWNVLIISISSFLYIFSTFFISSSGFFLGNLGLGVILTTIFIRTLTWPIYTKTSTFSMNINLIQPEIEKVKQKYALNKDPASAQKMQLEILKVYRKNNFSFWGFLLSFLQLPLFIAINQTLTRFIIPGGIFKTDILIEKKFLGFISLNPAKEKDPLVLFLLSFLVGITMFILNKISFKKPDYLKPSTHHLTSEQKMKAKQSEKTMKIVSFVMIGMMVFFSSSNSILSLYWIVGNTYTIFQTLITRKHMEQKYLALKNNAL</sequence>
<comment type="caution">
    <text evidence="12">The sequence shown here is derived from an EMBL/GenBank/DDBJ whole genome shotgun (WGS) entry which is preliminary data.</text>
</comment>
<dbReference type="Pfam" id="PF02096">
    <property type="entry name" value="60KD_IMP"/>
    <property type="match status" value="1"/>
</dbReference>
<evidence type="ECO:0000256" key="1">
    <source>
        <dbReference type="ARBA" id="ARBA00004651"/>
    </source>
</evidence>
<evidence type="ECO:0000256" key="10">
    <source>
        <dbReference type="SAM" id="Phobius"/>
    </source>
</evidence>
<feature type="transmembrane region" description="Helical" evidence="10">
    <location>
        <begin position="6"/>
        <end position="25"/>
    </location>
</feature>
<dbReference type="InterPro" id="IPR047196">
    <property type="entry name" value="YidC_ALB_C"/>
</dbReference>
<feature type="transmembrane region" description="Helical" evidence="10">
    <location>
        <begin position="317"/>
        <end position="335"/>
    </location>
</feature>
<dbReference type="InterPro" id="IPR028055">
    <property type="entry name" value="YidC/Oxa/ALB_C"/>
</dbReference>
<evidence type="ECO:0000256" key="3">
    <source>
        <dbReference type="ARBA" id="ARBA00022475"/>
    </source>
</evidence>
<evidence type="ECO:0000256" key="7">
    <source>
        <dbReference type="ARBA" id="ARBA00023136"/>
    </source>
</evidence>
<comment type="similarity">
    <text evidence="9">Belongs to the OXA1/ALB3/YidC family.</text>
</comment>
<keyword evidence="7 10" id="KW-0472">Membrane</keyword>
<dbReference type="CDD" id="cd20070">
    <property type="entry name" value="5TM_YidC_Alb3"/>
    <property type="match status" value="1"/>
</dbReference>
<dbReference type="PANTHER" id="PTHR12428:SF65">
    <property type="entry name" value="CYTOCHROME C OXIDASE ASSEMBLY PROTEIN COX18, MITOCHONDRIAL"/>
    <property type="match status" value="1"/>
</dbReference>
<dbReference type="OrthoDB" id="9780552at2"/>
<dbReference type="PANTHER" id="PTHR12428">
    <property type="entry name" value="OXA1"/>
    <property type="match status" value="1"/>
</dbReference>
<dbReference type="GO" id="GO:0015031">
    <property type="term" value="P:protein transport"/>
    <property type="evidence" value="ECO:0007669"/>
    <property type="project" value="UniProtKB-KW"/>
</dbReference>
<name>A0A421NYP3_9MOLU</name>
<keyword evidence="6 10" id="KW-1133">Transmembrane helix</keyword>
<proteinExistence type="inferred from homology"/>
<dbReference type="STRING" id="69896.S284_05180"/>
<dbReference type="EMBL" id="MPBG01000001">
    <property type="protein sequence ID" value="RMI89139.1"/>
    <property type="molecule type" value="Genomic_DNA"/>
</dbReference>
<gene>
    <name evidence="12" type="primary">yidC</name>
    <name evidence="12" type="ORF">PSSA1_v1c0180</name>
</gene>
<keyword evidence="2" id="KW-0813">Transport</keyword>
<dbReference type="Proteomes" id="UP000283896">
    <property type="component" value="Unassembled WGS sequence"/>
</dbReference>
<dbReference type="RefSeq" id="WP_122225298.1">
    <property type="nucleotide sequence ID" value="NZ_MPBG01000001.1"/>
</dbReference>
<evidence type="ECO:0000313" key="13">
    <source>
        <dbReference type="Proteomes" id="UP000283896"/>
    </source>
</evidence>
<keyword evidence="4 9" id="KW-0812">Transmembrane</keyword>
<dbReference type="InterPro" id="IPR001708">
    <property type="entry name" value="YidC/ALB3/OXA1/COX18"/>
</dbReference>
<evidence type="ECO:0000256" key="5">
    <source>
        <dbReference type="ARBA" id="ARBA00022927"/>
    </source>
</evidence>
<evidence type="ECO:0000256" key="9">
    <source>
        <dbReference type="RuleBase" id="RU003945"/>
    </source>
</evidence>
<keyword evidence="8" id="KW-0143">Chaperone</keyword>
<feature type="transmembrane region" description="Helical" evidence="10">
    <location>
        <begin position="425"/>
        <end position="450"/>
    </location>
</feature>
<dbReference type="GO" id="GO:0051205">
    <property type="term" value="P:protein insertion into membrane"/>
    <property type="evidence" value="ECO:0007669"/>
    <property type="project" value="TreeGrafter"/>
</dbReference>
<keyword evidence="13" id="KW-1185">Reference proteome</keyword>
<dbReference type="GO" id="GO:0032977">
    <property type="term" value="F:membrane insertase activity"/>
    <property type="evidence" value="ECO:0007669"/>
    <property type="project" value="InterPro"/>
</dbReference>
<evidence type="ECO:0000256" key="2">
    <source>
        <dbReference type="ARBA" id="ARBA00022448"/>
    </source>
</evidence>
<evidence type="ECO:0000256" key="8">
    <source>
        <dbReference type="ARBA" id="ARBA00023186"/>
    </source>
</evidence>
<evidence type="ECO:0000313" key="12">
    <source>
        <dbReference type="EMBL" id="RMI89139.1"/>
    </source>
</evidence>
<feature type="transmembrane region" description="Helical" evidence="10">
    <location>
        <begin position="218"/>
        <end position="239"/>
    </location>
</feature>
<organism evidence="12 13">
    <name type="scientific">Candidatus Phytoplasma solani</name>
    <dbReference type="NCBI Taxonomy" id="69896"/>
    <lineage>
        <taxon>Bacteria</taxon>
        <taxon>Bacillati</taxon>
        <taxon>Mycoplasmatota</taxon>
        <taxon>Mollicutes</taxon>
        <taxon>Acholeplasmatales</taxon>
        <taxon>Acholeplasmataceae</taxon>
        <taxon>Candidatus Phytoplasma</taxon>
        <taxon>16SrXII (Stolbur group)</taxon>
    </lineage>
</organism>
<feature type="transmembrane region" description="Helical" evidence="10">
    <location>
        <begin position="374"/>
        <end position="393"/>
    </location>
</feature>
<evidence type="ECO:0000259" key="11">
    <source>
        <dbReference type="Pfam" id="PF02096"/>
    </source>
</evidence>
<reference evidence="13" key="1">
    <citation type="submission" date="2016-11" db="EMBL/GenBank/DDBJ databases">
        <title>Genome sequence of Candidatus Phytoplasma solani strain SA-1.</title>
        <authorList>
            <person name="Haryono M."/>
            <person name="Samarzija I."/>
            <person name="Seruga Music M."/>
            <person name="Hogenhout S."/>
            <person name="Kuo C.-H."/>
        </authorList>
    </citation>
    <scope>NUCLEOTIDE SEQUENCE [LARGE SCALE GENOMIC DNA]</scope>
    <source>
        <strain evidence="13">SA-1</strain>
    </source>
</reference>
<accession>A0A421NYP3</accession>
<dbReference type="NCBIfam" id="TIGR03592">
    <property type="entry name" value="yidC_oxa1_cterm"/>
    <property type="match status" value="1"/>
</dbReference>
<feature type="domain" description="Membrane insertase YidC/Oxa/ALB C-terminal" evidence="11">
    <location>
        <begin position="250"/>
        <end position="464"/>
    </location>
</feature>
<feature type="transmembrane region" description="Helical" evidence="10">
    <location>
        <begin position="245"/>
        <end position="268"/>
    </location>
</feature>
<comment type="subcellular location">
    <subcellularLocation>
        <location evidence="1">Cell membrane</location>
        <topology evidence="1">Multi-pass membrane protein</topology>
    </subcellularLocation>
    <subcellularLocation>
        <location evidence="9">Membrane</location>
        <topology evidence="9">Multi-pass membrane protein</topology>
    </subcellularLocation>
</comment>
<dbReference type="GO" id="GO:0005886">
    <property type="term" value="C:plasma membrane"/>
    <property type="evidence" value="ECO:0007669"/>
    <property type="project" value="UniProtKB-SubCell"/>
</dbReference>